<dbReference type="Proteomes" id="UP000800038">
    <property type="component" value="Unassembled WGS sequence"/>
</dbReference>
<gene>
    <name evidence="1" type="ORF">EJ02DRAFT_419687</name>
</gene>
<evidence type="ECO:0000313" key="2">
    <source>
        <dbReference type="Proteomes" id="UP000800038"/>
    </source>
</evidence>
<dbReference type="EMBL" id="ML976011">
    <property type="protein sequence ID" value="KAF1945160.1"/>
    <property type="molecule type" value="Genomic_DNA"/>
</dbReference>
<evidence type="ECO:0000313" key="1">
    <source>
        <dbReference type="EMBL" id="KAF1945160.1"/>
    </source>
</evidence>
<sequence>MEAIKGAKLADPISMIRIQGPWGALFICHLFGLEKMGLICTGFNANSIMFRYKHDPGLNELPQLILTHNSRSLDICSRAFRGSPTRTFIISEAVQLPRSMRKSRKFDKVPAYDAKEALEDEADKPRTSNAPASSINSINTDIMKVFEHPLKYLASCTLELGDLGNSSGNVIEEVVGNRPHLTAKQ</sequence>
<dbReference type="AlphaFoldDB" id="A0A6A5SYU7"/>
<name>A0A6A5SYU7_9PLEO</name>
<protein>
    <submittedName>
        <fullName evidence="1">Uncharacterized protein</fullName>
    </submittedName>
</protein>
<keyword evidence="2" id="KW-1185">Reference proteome</keyword>
<accession>A0A6A5SYU7</accession>
<organism evidence="1 2">
    <name type="scientific">Clathrospora elynae</name>
    <dbReference type="NCBI Taxonomy" id="706981"/>
    <lineage>
        <taxon>Eukaryota</taxon>
        <taxon>Fungi</taxon>
        <taxon>Dikarya</taxon>
        <taxon>Ascomycota</taxon>
        <taxon>Pezizomycotina</taxon>
        <taxon>Dothideomycetes</taxon>
        <taxon>Pleosporomycetidae</taxon>
        <taxon>Pleosporales</taxon>
        <taxon>Diademaceae</taxon>
        <taxon>Clathrospora</taxon>
    </lineage>
</organism>
<proteinExistence type="predicted"/>
<reference evidence="1" key="1">
    <citation type="journal article" date="2020" name="Stud. Mycol.">
        <title>101 Dothideomycetes genomes: a test case for predicting lifestyles and emergence of pathogens.</title>
        <authorList>
            <person name="Haridas S."/>
            <person name="Albert R."/>
            <person name="Binder M."/>
            <person name="Bloem J."/>
            <person name="Labutti K."/>
            <person name="Salamov A."/>
            <person name="Andreopoulos B."/>
            <person name="Baker S."/>
            <person name="Barry K."/>
            <person name="Bills G."/>
            <person name="Bluhm B."/>
            <person name="Cannon C."/>
            <person name="Castanera R."/>
            <person name="Culley D."/>
            <person name="Daum C."/>
            <person name="Ezra D."/>
            <person name="Gonzalez J."/>
            <person name="Henrissat B."/>
            <person name="Kuo A."/>
            <person name="Liang C."/>
            <person name="Lipzen A."/>
            <person name="Lutzoni F."/>
            <person name="Magnuson J."/>
            <person name="Mondo S."/>
            <person name="Nolan M."/>
            <person name="Ohm R."/>
            <person name="Pangilinan J."/>
            <person name="Park H.-J."/>
            <person name="Ramirez L."/>
            <person name="Alfaro M."/>
            <person name="Sun H."/>
            <person name="Tritt A."/>
            <person name="Yoshinaga Y."/>
            <person name="Zwiers L.-H."/>
            <person name="Turgeon B."/>
            <person name="Goodwin S."/>
            <person name="Spatafora J."/>
            <person name="Crous P."/>
            <person name="Grigoriev I."/>
        </authorList>
    </citation>
    <scope>NUCLEOTIDE SEQUENCE</scope>
    <source>
        <strain evidence="1">CBS 161.51</strain>
    </source>
</reference>